<sequence>MKWWSALVAPAMLVGTVQAQEMAGNPPQKEYDPGWAPFVIDHFARRDSAADARFLLDAPAGKHGFVRAREGHLYFDDGTRLKCWGVNLTGWTPGSEEIPAHEEADIFAAELARLGVNCVRLHFLDMPDRTHLIEKERGPTGDLEPVVQMPRGLIESDRPDTGHFDAEQLDRLDYFFSRLKAKGIYVNINLLVGHTWKPGDDVPQADLLWVAKGYAYFVPELIARQKEYARKLLDHRNAYTGLRYADDPAVSTVEIVNENSLLEFWIRNWLRGEREAGKPRHQLDITPRYHALLTANYNDWLAAHRTPAEIDAMRQEAGVASGAPVPLMRRQQFGAASKLRFHSEAQFLTDVERGFFADMHDFLREALGVKAPIVDTADHSYFIPGQPLLRSTQHADVIDAHVYWQHPAIFGKRNTPMVNDPEGSILQRLSRTAMAGKPFAVSEANEPFPHEYDAEFIPILASYAAFQDWDEIFFYTFETKKKDGWKGLVGDHFDMTQHPTKIAQLPVGAMIFLRGDVAAAKRTVTRSYSTDQVIEQMRMPMSAMPAFTPGYPPLLPLVHETRIACLDCEAKAAATPGRTMPIVSDTGELRWSVDDGRDGVVTVDTQRTQALVGHVRQTGARTTNLTADIATPFAAITLSSLDGKPIDHSDRLLLTTTARVKNSGMTWNARRSVSREWGSAPSMIEPVAGWLQFRDLVGVVDITATPLDGASQPMAPIKARLLENGWELPIGEQATTSYLIRVYR</sequence>
<feature type="signal peptide" evidence="1">
    <location>
        <begin position="1"/>
        <end position="19"/>
    </location>
</feature>
<dbReference type="Gene3D" id="3.20.20.80">
    <property type="entry name" value="Glycosidases"/>
    <property type="match status" value="1"/>
</dbReference>
<reference evidence="2 3" key="1">
    <citation type="submission" date="2023-09" db="EMBL/GenBank/DDBJ databases">
        <authorList>
            <person name="Rey-Velasco X."/>
        </authorList>
    </citation>
    <scope>NUCLEOTIDE SEQUENCE [LARGE SCALE GENOMIC DNA]</scope>
    <source>
        <strain evidence="2 3">W311</strain>
    </source>
</reference>
<dbReference type="RefSeq" id="WP_313916212.1">
    <property type="nucleotide sequence ID" value="NZ_CP135076.1"/>
</dbReference>
<proteinExistence type="predicted"/>
<feature type="chain" id="PRO_5047549762" description="Glycoside hydrolase family 42 N-terminal domain-containing protein" evidence="1">
    <location>
        <begin position="20"/>
        <end position="744"/>
    </location>
</feature>
<gene>
    <name evidence="2" type="ORF">RPR59_02180</name>
</gene>
<keyword evidence="1" id="KW-0732">Signal</keyword>
<evidence type="ECO:0000256" key="1">
    <source>
        <dbReference type="SAM" id="SignalP"/>
    </source>
</evidence>
<evidence type="ECO:0008006" key="4">
    <source>
        <dbReference type="Google" id="ProtNLM"/>
    </source>
</evidence>
<organism evidence="2 3">
    <name type="scientific">Stakelama saccharophila</name>
    <dbReference type="NCBI Taxonomy" id="3075605"/>
    <lineage>
        <taxon>Bacteria</taxon>
        <taxon>Pseudomonadati</taxon>
        <taxon>Pseudomonadota</taxon>
        <taxon>Alphaproteobacteria</taxon>
        <taxon>Sphingomonadales</taxon>
        <taxon>Sphingomonadaceae</taxon>
        <taxon>Stakelama</taxon>
    </lineage>
</organism>
<name>A0ABZ0B9M2_9SPHN</name>
<evidence type="ECO:0000313" key="3">
    <source>
        <dbReference type="Proteomes" id="UP001302249"/>
    </source>
</evidence>
<dbReference type="EMBL" id="CP135076">
    <property type="protein sequence ID" value="WNO54089.1"/>
    <property type="molecule type" value="Genomic_DNA"/>
</dbReference>
<evidence type="ECO:0000313" key="2">
    <source>
        <dbReference type="EMBL" id="WNO54089.1"/>
    </source>
</evidence>
<dbReference type="InterPro" id="IPR017853">
    <property type="entry name" value="GH"/>
</dbReference>
<protein>
    <recommendedName>
        <fullName evidence="4">Glycoside hydrolase family 42 N-terminal domain-containing protein</fullName>
    </recommendedName>
</protein>
<accession>A0ABZ0B9M2</accession>
<keyword evidence="3" id="KW-1185">Reference proteome</keyword>
<dbReference type="Proteomes" id="UP001302249">
    <property type="component" value="Chromosome"/>
</dbReference>
<dbReference type="SUPFAM" id="SSF51445">
    <property type="entry name" value="(Trans)glycosidases"/>
    <property type="match status" value="1"/>
</dbReference>